<organism evidence="1 2">
    <name type="scientific">Murinocardiopsis flavida</name>
    <dbReference type="NCBI Taxonomy" id="645275"/>
    <lineage>
        <taxon>Bacteria</taxon>
        <taxon>Bacillati</taxon>
        <taxon>Actinomycetota</taxon>
        <taxon>Actinomycetes</taxon>
        <taxon>Streptosporangiales</taxon>
        <taxon>Nocardiopsidaceae</taxon>
        <taxon>Murinocardiopsis</taxon>
    </lineage>
</organism>
<keyword evidence="2" id="KW-1185">Reference proteome</keyword>
<sequence length="59" mass="6489">MEDLARRQAARDIAADPEFGDYIDPDFAEELFDGVFEDRFAVVVDVPLPAFEDAGVLAA</sequence>
<gene>
    <name evidence="1" type="ORF">CLV63_14125</name>
</gene>
<name>A0A2P8CDS6_9ACTN</name>
<proteinExistence type="predicted"/>
<protein>
    <submittedName>
        <fullName evidence="1">Uncharacterized protein</fullName>
    </submittedName>
</protein>
<reference evidence="1 2" key="1">
    <citation type="submission" date="2018-03" db="EMBL/GenBank/DDBJ databases">
        <title>Genomic Encyclopedia of Archaeal and Bacterial Type Strains, Phase II (KMG-II): from individual species to whole genera.</title>
        <authorList>
            <person name="Goeker M."/>
        </authorList>
    </citation>
    <scope>NUCLEOTIDE SEQUENCE [LARGE SCALE GENOMIC DNA]</scope>
    <source>
        <strain evidence="1 2">DSM 45312</strain>
    </source>
</reference>
<evidence type="ECO:0000313" key="1">
    <source>
        <dbReference type="EMBL" id="PSK83059.1"/>
    </source>
</evidence>
<evidence type="ECO:0000313" key="2">
    <source>
        <dbReference type="Proteomes" id="UP000240542"/>
    </source>
</evidence>
<dbReference type="EMBL" id="PYGA01000041">
    <property type="protein sequence ID" value="PSK83059.1"/>
    <property type="molecule type" value="Genomic_DNA"/>
</dbReference>
<dbReference type="AlphaFoldDB" id="A0A2P8CDS6"/>
<dbReference type="RefSeq" id="WP_106587001.1">
    <property type="nucleotide sequence ID" value="NZ_PYGA01000041.1"/>
</dbReference>
<accession>A0A2P8CDS6</accession>
<comment type="caution">
    <text evidence="1">The sequence shown here is derived from an EMBL/GenBank/DDBJ whole genome shotgun (WGS) entry which is preliminary data.</text>
</comment>
<dbReference type="Proteomes" id="UP000240542">
    <property type="component" value="Unassembled WGS sequence"/>
</dbReference>